<feature type="transmembrane region" description="Helical" evidence="1">
    <location>
        <begin position="155"/>
        <end position="176"/>
    </location>
</feature>
<feature type="transmembrane region" description="Helical" evidence="1">
    <location>
        <begin position="36"/>
        <end position="54"/>
    </location>
</feature>
<proteinExistence type="predicted"/>
<name>A0A243W648_9BACT</name>
<comment type="caution">
    <text evidence="2">The sequence shown here is derived from an EMBL/GenBank/DDBJ whole genome shotgun (WGS) entry which is preliminary data.</text>
</comment>
<reference evidence="2 3" key="1">
    <citation type="submission" date="2017-01" db="EMBL/GenBank/DDBJ databases">
        <title>A new Hymenobacter.</title>
        <authorList>
            <person name="Liang Y."/>
            <person name="Feng F."/>
        </authorList>
    </citation>
    <scope>NUCLEOTIDE SEQUENCE [LARGE SCALE GENOMIC DNA]</scope>
    <source>
        <strain evidence="2">MIMBbqt21</strain>
    </source>
</reference>
<dbReference type="OrthoDB" id="675847at2"/>
<dbReference type="EMBL" id="MTSE01000032">
    <property type="protein sequence ID" value="OUJ69507.1"/>
    <property type="molecule type" value="Genomic_DNA"/>
</dbReference>
<feature type="transmembrane region" description="Helical" evidence="1">
    <location>
        <begin position="60"/>
        <end position="80"/>
    </location>
</feature>
<evidence type="ECO:0000313" key="3">
    <source>
        <dbReference type="Proteomes" id="UP000194873"/>
    </source>
</evidence>
<accession>A0A243W648</accession>
<dbReference type="AlphaFoldDB" id="A0A243W648"/>
<sequence>MEAAPLALSAGFVLLTGLTGWLFYRATHRSRLTLSLLVAWLSLQAGLSLNGFYVATPQALPPRLLLALLPPLLLLAGLLLTGRGRRYLLCLRLERLTLLHTIRLPVEIVLWVLSYYHLVPQLMTFEGRNRDLFSGLSAPVIYYLVFRRRGRWRQLLLGWNVVCLGLVLNILVQALLSVPGPLQRLAFEQPNVAVLYFPFVWLPSCLVPLVLLSHVAAFYQLAASKSGVNP</sequence>
<keyword evidence="1" id="KW-0812">Transmembrane</keyword>
<evidence type="ECO:0000256" key="1">
    <source>
        <dbReference type="SAM" id="Phobius"/>
    </source>
</evidence>
<organism evidence="2 3">
    <name type="scientific">Hymenobacter crusticola</name>
    <dbReference type="NCBI Taxonomy" id="1770526"/>
    <lineage>
        <taxon>Bacteria</taxon>
        <taxon>Pseudomonadati</taxon>
        <taxon>Bacteroidota</taxon>
        <taxon>Cytophagia</taxon>
        <taxon>Cytophagales</taxon>
        <taxon>Hymenobacteraceae</taxon>
        <taxon>Hymenobacter</taxon>
    </lineage>
</organism>
<feature type="transmembrane region" description="Helical" evidence="1">
    <location>
        <begin position="196"/>
        <end position="219"/>
    </location>
</feature>
<dbReference type="Proteomes" id="UP000194873">
    <property type="component" value="Unassembled WGS sequence"/>
</dbReference>
<dbReference type="RefSeq" id="WP_086597109.1">
    <property type="nucleotide sequence ID" value="NZ_MTSE01000032.1"/>
</dbReference>
<feature type="transmembrane region" description="Helical" evidence="1">
    <location>
        <begin position="6"/>
        <end position="24"/>
    </location>
</feature>
<gene>
    <name evidence="2" type="ORF">BXP70_26300</name>
</gene>
<keyword evidence="3" id="KW-1185">Reference proteome</keyword>
<evidence type="ECO:0000313" key="2">
    <source>
        <dbReference type="EMBL" id="OUJ69507.1"/>
    </source>
</evidence>
<keyword evidence="1" id="KW-0472">Membrane</keyword>
<protein>
    <submittedName>
        <fullName evidence="2">Uncharacterized protein</fullName>
    </submittedName>
</protein>
<keyword evidence="1" id="KW-1133">Transmembrane helix</keyword>